<proteinExistence type="predicted"/>
<feature type="signal peptide" evidence="1">
    <location>
        <begin position="1"/>
        <end position="19"/>
    </location>
</feature>
<protein>
    <submittedName>
        <fullName evidence="2">Uncharacterized protein</fullName>
    </submittedName>
</protein>
<feature type="chain" id="PRO_5045318043" evidence="1">
    <location>
        <begin position="20"/>
        <end position="120"/>
    </location>
</feature>
<evidence type="ECO:0000313" key="3">
    <source>
        <dbReference type="Proteomes" id="UP001234178"/>
    </source>
</evidence>
<organism evidence="2 3">
    <name type="scientific">Daphnia magna</name>
    <dbReference type="NCBI Taxonomy" id="35525"/>
    <lineage>
        <taxon>Eukaryota</taxon>
        <taxon>Metazoa</taxon>
        <taxon>Ecdysozoa</taxon>
        <taxon>Arthropoda</taxon>
        <taxon>Crustacea</taxon>
        <taxon>Branchiopoda</taxon>
        <taxon>Diplostraca</taxon>
        <taxon>Cladocera</taxon>
        <taxon>Anomopoda</taxon>
        <taxon>Daphniidae</taxon>
        <taxon>Daphnia</taxon>
    </lineage>
</organism>
<dbReference type="Proteomes" id="UP001234178">
    <property type="component" value="Unassembled WGS sequence"/>
</dbReference>
<sequence length="120" mass="12433">MAATHLLLAVLAIVLTASASSNGGGLTTPDAVAGVVGATASGLFNIRPLSIFTGHCNASIARGATIWKPIPGVVDIFFPKVREMGESAGNLSDDEVASLSGQTSLIFSRQENHDSRVYMF</sequence>
<name>A0ABQ9Z6V9_9CRUS</name>
<keyword evidence="1" id="KW-0732">Signal</keyword>
<comment type="caution">
    <text evidence="2">The sequence shown here is derived from an EMBL/GenBank/DDBJ whole genome shotgun (WGS) entry which is preliminary data.</text>
</comment>
<accession>A0ABQ9Z6V9</accession>
<evidence type="ECO:0000313" key="2">
    <source>
        <dbReference type="EMBL" id="KAK4008626.1"/>
    </source>
</evidence>
<keyword evidence="3" id="KW-1185">Reference proteome</keyword>
<evidence type="ECO:0000256" key="1">
    <source>
        <dbReference type="SAM" id="SignalP"/>
    </source>
</evidence>
<gene>
    <name evidence="2" type="ORF">OUZ56_013760</name>
</gene>
<reference evidence="2 3" key="1">
    <citation type="journal article" date="2023" name="Nucleic Acids Res.">
        <title>The hologenome of Daphnia magna reveals possible DNA methylation and microbiome-mediated evolution of the host genome.</title>
        <authorList>
            <person name="Chaturvedi A."/>
            <person name="Li X."/>
            <person name="Dhandapani V."/>
            <person name="Marshall H."/>
            <person name="Kissane S."/>
            <person name="Cuenca-Cambronero M."/>
            <person name="Asole G."/>
            <person name="Calvet F."/>
            <person name="Ruiz-Romero M."/>
            <person name="Marangio P."/>
            <person name="Guigo R."/>
            <person name="Rago D."/>
            <person name="Mirbahai L."/>
            <person name="Eastwood N."/>
            <person name="Colbourne J.K."/>
            <person name="Zhou J."/>
            <person name="Mallon E."/>
            <person name="Orsini L."/>
        </authorList>
    </citation>
    <scope>NUCLEOTIDE SEQUENCE [LARGE SCALE GENOMIC DNA]</scope>
    <source>
        <strain evidence="2">LRV0_1</strain>
    </source>
</reference>
<dbReference type="EMBL" id="JAOYFB010000002">
    <property type="protein sequence ID" value="KAK4008626.1"/>
    <property type="molecule type" value="Genomic_DNA"/>
</dbReference>